<dbReference type="AlphaFoldDB" id="A0A081NT72"/>
<dbReference type="RefSeq" id="WP_036693792.1">
    <property type="nucleotide sequence ID" value="NZ_FYEP01000008.1"/>
</dbReference>
<reference evidence="2 3" key="1">
    <citation type="submission" date="2014-06" db="EMBL/GenBank/DDBJ databases">
        <title>Draft genome sequence of Paenibacillus sp. MSt1.</title>
        <authorList>
            <person name="Aw Y.K."/>
            <person name="Ong K.S."/>
            <person name="Gan H.M."/>
            <person name="Lee S.M."/>
        </authorList>
    </citation>
    <scope>NUCLEOTIDE SEQUENCE [LARGE SCALE GENOMIC DNA]</scope>
    <source>
        <strain evidence="2 3">MSt1</strain>
    </source>
</reference>
<feature type="coiled-coil region" evidence="1">
    <location>
        <begin position="12"/>
        <end position="64"/>
    </location>
</feature>
<gene>
    <name evidence="2" type="ORF">ET33_34305</name>
</gene>
<organism evidence="2 3">
    <name type="scientific">Paenibacillus tyrfis</name>
    <dbReference type="NCBI Taxonomy" id="1501230"/>
    <lineage>
        <taxon>Bacteria</taxon>
        <taxon>Bacillati</taxon>
        <taxon>Bacillota</taxon>
        <taxon>Bacilli</taxon>
        <taxon>Bacillales</taxon>
        <taxon>Paenibacillaceae</taxon>
        <taxon>Paenibacillus</taxon>
    </lineage>
</organism>
<keyword evidence="1" id="KW-0175">Coiled coil</keyword>
<protein>
    <submittedName>
        <fullName evidence="2">Uncharacterized protein</fullName>
    </submittedName>
</protein>
<keyword evidence="3" id="KW-1185">Reference proteome</keyword>
<comment type="caution">
    <text evidence="2">The sequence shown here is derived from an EMBL/GenBank/DDBJ whole genome shotgun (WGS) entry which is preliminary data.</text>
</comment>
<evidence type="ECO:0000313" key="2">
    <source>
        <dbReference type="EMBL" id="KEQ21645.1"/>
    </source>
</evidence>
<evidence type="ECO:0000313" key="3">
    <source>
        <dbReference type="Proteomes" id="UP000028123"/>
    </source>
</evidence>
<accession>A0A081NT72</accession>
<dbReference type="Proteomes" id="UP000028123">
    <property type="component" value="Unassembled WGS sequence"/>
</dbReference>
<name>A0A081NT72_9BACL</name>
<dbReference type="EMBL" id="JNVM01000067">
    <property type="protein sequence ID" value="KEQ21645.1"/>
    <property type="molecule type" value="Genomic_DNA"/>
</dbReference>
<evidence type="ECO:0000256" key="1">
    <source>
        <dbReference type="SAM" id="Coils"/>
    </source>
</evidence>
<proteinExistence type="predicted"/>
<dbReference type="eggNOG" id="ENOG50306KN">
    <property type="taxonomic scope" value="Bacteria"/>
</dbReference>
<sequence length="76" mass="8815">MRVDKALFGYNADQVHRYVSSLEAELKLLEERQQEESAAYERTEAELLDEIAALEQGLTELERMEAGLRQWIQTNS</sequence>